<name>C3XYE1_BRAFL</name>
<dbReference type="EMBL" id="GG666473">
    <property type="protein sequence ID" value="EEN66826.1"/>
    <property type="molecule type" value="Genomic_DNA"/>
</dbReference>
<feature type="compositionally biased region" description="Polar residues" evidence="1">
    <location>
        <begin position="40"/>
        <end position="53"/>
    </location>
</feature>
<feature type="region of interest" description="Disordered" evidence="1">
    <location>
        <begin position="1"/>
        <end position="63"/>
    </location>
</feature>
<dbReference type="AlphaFoldDB" id="C3XYE1"/>
<proteinExistence type="predicted"/>
<feature type="compositionally biased region" description="Polar residues" evidence="1">
    <location>
        <begin position="1"/>
        <end position="16"/>
    </location>
</feature>
<gene>
    <name evidence="2" type="ORF">BRAFLDRAFT_127481</name>
</gene>
<sequence>MVFKNGRTTSLISKISQHGEVKTMAVGASELSAGTGPKSGDNTSRPPSRNRNATVPILPRTDNNSKVLNTKKAWGIVTEPSPKTAGLQGKTKQPLAKSHSLPEKGGSTPRLGESDPKTGNYFYDREHFLKTGRHRYRLVTHKSSEEFKQVVEDMFVEKHGCPGTVEKKKINRGRWGRAMGLSSAAMGFKNIAKLGANRRAISSSNLLSKSPRESILMRATSKIFSVPEEIKSDTNNAKFSDKFKKSFYNIKEGKGSPRSQSDTSESFTRPRPQRRASVLSIGSRPQSRASEDRVDPATRGWNMLKSSLRDSAAMERANIKTPADLERAKSDLYERYASPSPGKAVE</sequence>
<evidence type="ECO:0000256" key="1">
    <source>
        <dbReference type="SAM" id="MobiDB-lite"/>
    </source>
</evidence>
<reference evidence="2" key="1">
    <citation type="journal article" date="2008" name="Nature">
        <title>The amphioxus genome and the evolution of the chordate karyotype.</title>
        <authorList>
            <consortium name="US DOE Joint Genome Institute (JGI-PGF)"/>
            <person name="Putnam N.H."/>
            <person name="Butts T."/>
            <person name="Ferrier D.E.K."/>
            <person name="Furlong R.F."/>
            <person name="Hellsten U."/>
            <person name="Kawashima T."/>
            <person name="Robinson-Rechavi M."/>
            <person name="Shoguchi E."/>
            <person name="Terry A."/>
            <person name="Yu J.-K."/>
            <person name="Benito-Gutierrez E.L."/>
            <person name="Dubchak I."/>
            <person name="Garcia-Fernandez J."/>
            <person name="Gibson-Brown J.J."/>
            <person name="Grigoriev I.V."/>
            <person name="Horton A.C."/>
            <person name="de Jong P.J."/>
            <person name="Jurka J."/>
            <person name="Kapitonov V.V."/>
            <person name="Kohara Y."/>
            <person name="Kuroki Y."/>
            <person name="Lindquist E."/>
            <person name="Lucas S."/>
            <person name="Osoegawa K."/>
            <person name="Pennacchio L.A."/>
            <person name="Salamov A.A."/>
            <person name="Satou Y."/>
            <person name="Sauka-Spengler T."/>
            <person name="Schmutz J."/>
            <person name="Shin-I T."/>
            <person name="Toyoda A."/>
            <person name="Bronner-Fraser M."/>
            <person name="Fujiyama A."/>
            <person name="Holland L.Z."/>
            <person name="Holland P.W.H."/>
            <person name="Satoh N."/>
            <person name="Rokhsar D.S."/>
        </authorList>
    </citation>
    <scope>NUCLEOTIDE SEQUENCE [LARGE SCALE GENOMIC DNA]</scope>
    <source>
        <strain evidence="2">S238N-H82</strain>
        <tissue evidence="2">Testes</tissue>
    </source>
</reference>
<evidence type="ECO:0000313" key="2">
    <source>
        <dbReference type="EMBL" id="EEN66826.1"/>
    </source>
</evidence>
<feature type="compositionally biased region" description="Basic and acidic residues" evidence="1">
    <location>
        <begin position="323"/>
        <end position="334"/>
    </location>
</feature>
<organism>
    <name type="scientific">Branchiostoma floridae</name>
    <name type="common">Florida lancelet</name>
    <name type="synonym">Amphioxus</name>
    <dbReference type="NCBI Taxonomy" id="7739"/>
    <lineage>
        <taxon>Eukaryota</taxon>
        <taxon>Metazoa</taxon>
        <taxon>Chordata</taxon>
        <taxon>Cephalochordata</taxon>
        <taxon>Leptocardii</taxon>
        <taxon>Amphioxiformes</taxon>
        <taxon>Branchiostomatidae</taxon>
        <taxon>Branchiostoma</taxon>
    </lineage>
</organism>
<feature type="compositionally biased region" description="Polar residues" evidence="1">
    <location>
        <begin position="257"/>
        <end position="267"/>
    </location>
</feature>
<feature type="region of interest" description="Disordered" evidence="1">
    <location>
        <begin position="250"/>
        <end position="346"/>
    </location>
</feature>
<protein>
    <submittedName>
        <fullName evidence="2">Uncharacterized protein</fullName>
    </submittedName>
</protein>
<feature type="region of interest" description="Disordered" evidence="1">
    <location>
        <begin position="77"/>
        <end position="117"/>
    </location>
</feature>
<accession>C3XYE1</accession>
<dbReference type="InParanoid" id="C3XYE1"/>